<reference evidence="3" key="1">
    <citation type="submission" date="2016-06" db="UniProtKB">
        <authorList>
            <consortium name="WormBaseParasite"/>
        </authorList>
    </citation>
    <scope>IDENTIFICATION</scope>
</reference>
<evidence type="ECO:0000313" key="2">
    <source>
        <dbReference type="Proteomes" id="UP000271098"/>
    </source>
</evidence>
<protein>
    <submittedName>
        <fullName evidence="3">Mitochondrial outer membrane protein porin of 36 kDa</fullName>
    </submittedName>
</protein>
<gene>
    <name evidence="1" type="ORF">GPUH_LOCUS10997</name>
</gene>
<reference evidence="1 2" key="2">
    <citation type="submission" date="2018-11" db="EMBL/GenBank/DDBJ databases">
        <authorList>
            <consortium name="Pathogen Informatics"/>
        </authorList>
    </citation>
    <scope>NUCLEOTIDE SEQUENCE [LARGE SCALE GENOMIC DNA]</scope>
</reference>
<dbReference type="Proteomes" id="UP000271098">
    <property type="component" value="Unassembled WGS sequence"/>
</dbReference>
<evidence type="ECO:0000313" key="1">
    <source>
        <dbReference type="EMBL" id="VDN18186.1"/>
    </source>
</evidence>
<sequence>MDSLLGLYSRMKNNDAKKELPEAGRCCKNCTVKAKDSGLKTQEDSGLKIQKDSGQKLGNASAHISIEPHSCGPHCLDNFYEAAEECFGKYFDGVELMLTKQIIPGLQITSRMWPALDKTHFPALIGAYNFTKATRLGQYELNLSTESLVAPFWPSFRIVQNLDSRWYAAISSRNIGQLANNEAEMEYHGSVAMTKLKLTFLGATKALRAGFSVQPVKQLTLGVQGEYRWVGDATDTDNHDNPSPPQIGVPRPAFKVCARYAESDYAICADISQENGAGLTGLLRNDWRSWTVRLEERGDFSLAEPTINFFPLKRRWFGSKRIDV</sequence>
<accession>A0A183DQK6</accession>
<keyword evidence="2" id="KW-1185">Reference proteome</keyword>
<proteinExistence type="predicted"/>
<organism evidence="3">
    <name type="scientific">Gongylonema pulchrum</name>
    <dbReference type="NCBI Taxonomy" id="637853"/>
    <lineage>
        <taxon>Eukaryota</taxon>
        <taxon>Metazoa</taxon>
        <taxon>Ecdysozoa</taxon>
        <taxon>Nematoda</taxon>
        <taxon>Chromadorea</taxon>
        <taxon>Rhabditida</taxon>
        <taxon>Spirurina</taxon>
        <taxon>Spiruromorpha</taxon>
        <taxon>Spiruroidea</taxon>
        <taxon>Gongylonematidae</taxon>
        <taxon>Gongylonema</taxon>
    </lineage>
</organism>
<dbReference type="AlphaFoldDB" id="A0A183DQK6"/>
<evidence type="ECO:0000313" key="3">
    <source>
        <dbReference type="WBParaSite" id="GPUH_0001101001-mRNA-1"/>
    </source>
</evidence>
<dbReference type="EMBL" id="UYRT01078279">
    <property type="protein sequence ID" value="VDN18186.1"/>
    <property type="molecule type" value="Genomic_DNA"/>
</dbReference>
<name>A0A183DQK6_9BILA</name>
<dbReference type="WBParaSite" id="GPUH_0001101001-mRNA-1">
    <property type="protein sequence ID" value="GPUH_0001101001-mRNA-1"/>
    <property type="gene ID" value="GPUH_0001101001"/>
</dbReference>